<dbReference type="PANTHER" id="PTHR30349:SF64">
    <property type="entry name" value="PROPHAGE INTEGRASE INTD-RELATED"/>
    <property type="match status" value="1"/>
</dbReference>
<evidence type="ECO:0000256" key="2">
    <source>
        <dbReference type="ARBA" id="ARBA00022908"/>
    </source>
</evidence>
<comment type="caution">
    <text evidence="8">The sequence shown here is derived from an EMBL/GenBank/DDBJ whole genome shotgun (WGS) entry which is preliminary data.</text>
</comment>
<sequence length="382" mass="41643">MAAIRKRILPSGETRWLVDYKDGAGQRRAKMFPTKRDATGWLDRAKGELLAGTHVADSASITVSEAAEMWLKRAETHGLESSTIRQYRQHAELHIKPRVGGTKLTMLTAPAVQQFADELMAAGSRAMAGKVLTSLSGILAEAQSRGLVGRNVAKDVRVRLPKRHKARPEMPTSEELKAIVTNAAGRWRPLILTAVFTGLRSSELRGLRWEHVDLKAGVLTVAGRVDQWGAYGSPKSDAGRRDVPLAPIVTNTLREWRLTCPKNGAGELEWVFPNGAGNPESHANIVNRGFDPLQVAAGVTVPGKVRNEKGDLVDGAVAKHNFHALRHAAAALWIQQGIGAKKLQTLMGHSSIQMTYDVYGYLLDRTEDDVAVMAQVQARLLG</sequence>
<dbReference type="SUPFAM" id="SSF56349">
    <property type="entry name" value="DNA breaking-rejoining enzymes"/>
    <property type="match status" value="1"/>
</dbReference>
<dbReference type="Pfam" id="PF14659">
    <property type="entry name" value="Phage_int_SAM_3"/>
    <property type="match status" value="1"/>
</dbReference>
<dbReference type="InterPro" id="IPR013762">
    <property type="entry name" value="Integrase-like_cat_sf"/>
</dbReference>
<dbReference type="GO" id="GO:0006310">
    <property type="term" value="P:DNA recombination"/>
    <property type="evidence" value="ECO:0007669"/>
    <property type="project" value="UniProtKB-KW"/>
</dbReference>
<proteinExistence type="inferred from homology"/>
<gene>
    <name evidence="8" type="ORF">EDC65_0325</name>
</gene>
<evidence type="ECO:0000256" key="3">
    <source>
        <dbReference type="ARBA" id="ARBA00023125"/>
    </source>
</evidence>
<dbReference type="InterPro" id="IPR011010">
    <property type="entry name" value="DNA_brk_join_enz"/>
</dbReference>
<dbReference type="GO" id="GO:0015074">
    <property type="term" value="P:DNA integration"/>
    <property type="evidence" value="ECO:0007669"/>
    <property type="project" value="UniProtKB-KW"/>
</dbReference>
<dbReference type="Gene3D" id="1.10.150.130">
    <property type="match status" value="1"/>
</dbReference>
<comment type="similarity">
    <text evidence="1">Belongs to the 'phage' integrase family.</text>
</comment>
<reference evidence="8 9" key="1">
    <citation type="submission" date="2018-11" db="EMBL/GenBank/DDBJ databases">
        <title>Genomic Encyclopedia of Type Strains, Phase IV (KMG-IV): sequencing the most valuable type-strain genomes for metagenomic binning, comparative biology and taxonomic classification.</title>
        <authorList>
            <person name="Goeker M."/>
        </authorList>
    </citation>
    <scope>NUCLEOTIDE SEQUENCE [LARGE SCALE GENOMIC DNA]</scope>
    <source>
        <strain evidence="8 9">DSM 5900</strain>
    </source>
</reference>
<feature type="domain" description="Core-binding (CB)" evidence="7">
    <location>
        <begin position="61"/>
        <end position="143"/>
    </location>
</feature>
<evidence type="ECO:0000256" key="1">
    <source>
        <dbReference type="ARBA" id="ARBA00008857"/>
    </source>
</evidence>
<dbReference type="EMBL" id="RJKX01000011">
    <property type="protein sequence ID" value="ROQ01148.1"/>
    <property type="molecule type" value="Genomic_DNA"/>
</dbReference>
<dbReference type="PANTHER" id="PTHR30349">
    <property type="entry name" value="PHAGE INTEGRASE-RELATED"/>
    <property type="match status" value="1"/>
</dbReference>
<dbReference type="Gene3D" id="1.10.443.10">
    <property type="entry name" value="Intergrase catalytic core"/>
    <property type="match status" value="1"/>
</dbReference>
<evidence type="ECO:0000259" key="6">
    <source>
        <dbReference type="PROSITE" id="PS51898"/>
    </source>
</evidence>
<name>A0A3N1MC20_9PROT</name>
<dbReference type="InterPro" id="IPR010998">
    <property type="entry name" value="Integrase_recombinase_N"/>
</dbReference>
<dbReference type="AlphaFoldDB" id="A0A3N1MC20"/>
<dbReference type="RefSeq" id="WP_123687945.1">
    <property type="nucleotide sequence ID" value="NZ_AP019700.1"/>
</dbReference>
<evidence type="ECO:0000256" key="4">
    <source>
        <dbReference type="ARBA" id="ARBA00023172"/>
    </source>
</evidence>
<accession>A0A3N1MC20</accession>
<dbReference type="Proteomes" id="UP000278222">
    <property type="component" value="Unassembled WGS sequence"/>
</dbReference>
<dbReference type="PROSITE" id="PS51900">
    <property type="entry name" value="CB"/>
    <property type="match status" value="1"/>
</dbReference>
<dbReference type="Pfam" id="PF00589">
    <property type="entry name" value="Phage_integrase"/>
    <property type="match status" value="1"/>
</dbReference>
<evidence type="ECO:0000256" key="5">
    <source>
        <dbReference type="PROSITE-ProRule" id="PRU01248"/>
    </source>
</evidence>
<dbReference type="InterPro" id="IPR002104">
    <property type="entry name" value="Integrase_catalytic"/>
</dbReference>
<keyword evidence="3 5" id="KW-0238">DNA-binding</keyword>
<dbReference type="GO" id="GO:0003677">
    <property type="term" value="F:DNA binding"/>
    <property type="evidence" value="ECO:0007669"/>
    <property type="project" value="UniProtKB-UniRule"/>
</dbReference>
<keyword evidence="2" id="KW-0229">DNA integration</keyword>
<organism evidence="8 9">
    <name type="scientific">Stella humosa</name>
    <dbReference type="NCBI Taxonomy" id="94"/>
    <lineage>
        <taxon>Bacteria</taxon>
        <taxon>Pseudomonadati</taxon>
        <taxon>Pseudomonadota</taxon>
        <taxon>Alphaproteobacteria</taxon>
        <taxon>Rhodospirillales</taxon>
        <taxon>Stellaceae</taxon>
        <taxon>Stella</taxon>
    </lineage>
</organism>
<evidence type="ECO:0000313" key="8">
    <source>
        <dbReference type="EMBL" id="ROQ01148.1"/>
    </source>
</evidence>
<dbReference type="InterPro" id="IPR050090">
    <property type="entry name" value="Tyrosine_recombinase_XerCD"/>
</dbReference>
<evidence type="ECO:0000313" key="9">
    <source>
        <dbReference type="Proteomes" id="UP000278222"/>
    </source>
</evidence>
<dbReference type="InterPro" id="IPR004107">
    <property type="entry name" value="Integrase_SAM-like_N"/>
</dbReference>
<feature type="domain" description="Tyr recombinase" evidence="6">
    <location>
        <begin position="166"/>
        <end position="374"/>
    </location>
</feature>
<protein>
    <submittedName>
        <fullName evidence="8">Site-specific recombinase XerC</fullName>
    </submittedName>
</protein>
<dbReference type="PROSITE" id="PS51898">
    <property type="entry name" value="TYR_RECOMBINASE"/>
    <property type="match status" value="1"/>
</dbReference>
<keyword evidence="9" id="KW-1185">Reference proteome</keyword>
<evidence type="ECO:0000259" key="7">
    <source>
        <dbReference type="PROSITE" id="PS51900"/>
    </source>
</evidence>
<dbReference type="OrthoDB" id="7298605at2"/>
<keyword evidence="4" id="KW-0233">DNA recombination</keyword>
<dbReference type="InterPro" id="IPR044068">
    <property type="entry name" value="CB"/>
</dbReference>